<dbReference type="Gene3D" id="3.40.50.2300">
    <property type="match status" value="2"/>
</dbReference>
<dbReference type="GO" id="GO:0003700">
    <property type="term" value="F:DNA-binding transcription factor activity"/>
    <property type="evidence" value="ECO:0007669"/>
    <property type="project" value="TreeGrafter"/>
</dbReference>
<accession>A0A965ZKN9</accession>
<keyword evidence="3" id="KW-0804">Transcription</keyword>
<evidence type="ECO:0000256" key="2">
    <source>
        <dbReference type="ARBA" id="ARBA00023125"/>
    </source>
</evidence>
<protein>
    <submittedName>
        <fullName evidence="5">Substrate-binding domain-containing protein</fullName>
    </submittedName>
</protein>
<sequence length="336" mass="37753">MKKVGLKDIALHVGVSTALVSYVLNGQAEEKQVGKEVAERIRRAAEELEYRPNQLAKSLKTRKSNTIGLIVADINYRFSSGITRAIEAEAKRKNYTVIFGSSNESSDKFSELVNVLVNHQVDGLILVPVEHAEQSILTLQKSDVPFVLIDRNFPNILTNSVLLDNYKAAYDSTVHLINQGHSKIAFINYNAQLHNLQERTRGYLAALEEHGIEHHPGWSLFVRSSHYESDMRKAIQQLVSGNKCDAIFFATDRLSISGLKEIVSLKVRVPDDISVFSFDESEAFELFSCPISHARQPLEKMGKIAVTMLLDSINKPRAVNQIYLETQLVIEKSCRE</sequence>
<reference evidence="5" key="1">
    <citation type="submission" date="2020-01" db="EMBL/GenBank/DDBJ databases">
        <authorList>
            <person name="Seo Y.L."/>
        </authorList>
    </citation>
    <scope>NUCLEOTIDE SEQUENCE</scope>
    <source>
        <strain evidence="5">R11</strain>
    </source>
</reference>
<evidence type="ECO:0000313" key="5">
    <source>
        <dbReference type="EMBL" id="NCD71714.1"/>
    </source>
</evidence>
<dbReference type="CDD" id="cd01392">
    <property type="entry name" value="HTH_LacI"/>
    <property type="match status" value="1"/>
</dbReference>
<dbReference type="RefSeq" id="WP_166587697.1">
    <property type="nucleotide sequence ID" value="NZ_WWEO01000045.1"/>
</dbReference>
<organism evidence="5 6">
    <name type="scientific">Mucilaginibacter agri</name>
    <dbReference type="NCBI Taxonomy" id="2695265"/>
    <lineage>
        <taxon>Bacteria</taxon>
        <taxon>Pseudomonadati</taxon>
        <taxon>Bacteroidota</taxon>
        <taxon>Sphingobacteriia</taxon>
        <taxon>Sphingobacteriales</taxon>
        <taxon>Sphingobacteriaceae</taxon>
        <taxon>Mucilaginibacter</taxon>
    </lineage>
</organism>
<reference evidence="5" key="2">
    <citation type="submission" date="2020-10" db="EMBL/GenBank/DDBJ databases">
        <title>Mucilaginibacter sp. nov., isolated from soil.</title>
        <authorList>
            <person name="Jeon C.O."/>
        </authorList>
    </citation>
    <scope>NUCLEOTIDE SEQUENCE</scope>
    <source>
        <strain evidence="5">R11</strain>
    </source>
</reference>
<dbReference type="Pfam" id="PF13377">
    <property type="entry name" value="Peripla_BP_3"/>
    <property type="match status" value="1"/>
</dbReference>
<proteinExistence type="predicted"/>
<gene>
    <name evidence="5" type="ORF">GSY63_20275</name>
</gene>
<dbReference type="InterPro" id="IPR010982">
    <property type="entry name" value="Lambda_DNA-bd_dom_sf"/>
</dbReference>
<dbReference type="PANTHER" id="PTHR30146:SF109">
    <property type="entry name" value="HTH-TYPE TRANSCRIPTIONAL REGULATOR GALS"/>
    <property type="match status" value="1"/>
</dbReference>
<dbReference type="SMART" id="SM00354">
    <property type="entry name" value="HTH_LACI"/>
    <property type="match status" value="1"/>
</dbReference>
<dbReference type="PROSITE" id="PS50932">
    <property type="entry name" value="HTH_LACI_2"/>
    <property type="match status" value="1"/>
</dbReference>
<keyword evidence="2" id="KW-0238">DNA-binding</keyword>
<comment type="caution">
    <text evidence="5">The sequence shown here is derived from an EMBL/GenBank/DDBJ whole genome shotgun (WGS) entry which is preliminary data.</text>
</comment>
<keyword evidence="6" id="KW-1185">Reference proteome</keyword>
<dbReference type="EMBL" id="WWEO01000045">
    <property type="protein sequence ID" value="NCD71714.1"/>
    <property type="molecule type" value="Genomic_DNA"/>
</dbReference>
<evidence type="ECO:0000259" key="4">
    <source>
        <dbReference type="PROSITE" id="PS50932"/>
    </source>
</evidence>
<feature type="domain" description="HTH lacI-type" evidence="4">
    <location>
        <begin position="4"/>
        <end position="61"/>
    </location>
</feature>
<dbReference type="SUPFAM" id="SSF53822">
    <property type="entry name" value="Periplasmic binding protein-like I"/>
    <property type="match status" value="1"/>
</dbReference>
<dbReference type="Proteomes" id="UP000638732">
    <property type="component" value="Unassembled WGS sequence"/>
</dbReference>
<dbReference type="SUPFAM" id="SSF47413">
    <property type="entry name" value="lambda repressor-like DNA-binding domains"/>
    <property type="match status" value="1"/>
</dbReference>
<dbReference type="GO" id="GO:0000976">
    <property type="term" value="F:transcription cis-regulatory region binding"/>
    <property type="evidence" value="ECO:0007669"/>
    <property type="project" value="TreeGrafter"/>
</dbReference>
<evidence type="ECO:0000256" key="1">
    <source>
        <dbReference type="ARBA" id="ARBA00023015"/>
    </source>
</evidence>
<dbReference type="Gene3D" id="1.10.260.40">
    <property type="entry name" value="lambda repressor-like DNA-binding domains"/>
    <property type="match status" value="1"/>
</dbReference>
<dbReference type="CDD" id="cd19977">
    <property type="entry name" value="PBP1_EndR-like"/>
    <property type="match status" value="1"/>
</dbReference>
<dbReference type="Pfam" id="PF00356">
    <property type="entry name" value="LacI"/>
    <property type="match status" value="1"/>
</dbReference>
<dbReference type="InterPro" id="IPR028082">
    <property type="entry name" value="Peripla_BP_I"/>
</dbReference>
<dbReference type="PANTHER" id="PTHR30146">
    <property type="entry name" value="LACI-RELATED TRANSCRIPTIONAL REPRESSOR"/>
    <property type="match status" value="1"/>
</dbReference>
<name>A0A965ZKN9_9SPHI</name>
<dbReference type="AlphaFoldDB" id="A0A965ZKN9"/>
<evidence type="ECO:0000256" key="3">
    <source>
        <dbReference type="ARBA" id="ARBA00023163"/>
    </source>
</evidence>
<dbReference type="InterPro" id="IPR000843">
    <property type="entry name" value="HTH_LacI"/>
</dbReference>
<dbReference type="InterPro" id="IPR046335">
    <property type="entry name" value="LacI/GalR-like_sensor"/>
</dbReference>
<evidence type="ECO:0000313" key="6">
    <source>
        <dbReference type="Proteomes" id="UP000638732"/>
    </source>
</evidence>
<keyword evidence="1" id="KW-0805">Transcription regulation</keyword>